<proteinExistence type="predicted"/>
<dbReference type="SUPFAM" id="SSF57667">
    <property type="entry name" value="beta-beta-alpha zinc fingers"/>
    <property type="match status" value="1"/>
</dbReference>
<dbReference type="PANTHER" id="PTHR13182">
    <property type="entry name" value="ZINC FINGER PROTEIN 622"/>
    <property type="match status" value="1"/>
</dbReference>
<feature type="domain" description="ZN622/Rei1/Reh1 zinc finger C2H2-type" evidence="2">
    <location>
        <begin position="60"/>
        <end position="154"/>
    </location>
</feature>
<dbReference type="InterPro" id="IPR041661">
    <property type="entry name" value="ZN622/Rei1/Reh1_Znf-C2H2"/>
</dbReference>
<evidence type="ECO:0000259" key="2">
    <source>
        <dbReference type="Pfam" id="PF12756"/>
    </source>
</evidence>
<dbReference type="PANTHER" id="PTHR13182:SF8">
    <property type="entry name" value="CYTOPLASMIC 60S SUBUNIT BIOGENESIS FACTOR ZNF622"/>
    <property type="match status" value="1"/>
</dbReference>
<feature type="compositionally biased region" description="Basic residues" evidence="1">
    <location>
        <begin position="186"/>
        <end position="197"/>
    </location>
</feature>
<dbReference type="OrthoDB" id="19329at2759"/>
<feature type="compositionally biased region" description="Polar residues" evidence="1">
    <location>
        <begin position="218"/>
        <end position="232"/>
    </location>
</feature>
<evidence type="ECO:0000313" key="3">
    <source>
        <dbReference type="EMBL" id="KJZ70930.1"/>
    </source>
</evidence>
<evidence type="ECO:0000256" key="1">
    <source>
        <dbReference type="SAM" id="MobiDB-lite"/>
    </source>
</evidence>
<dbReference type="InterPro" id="IPR036236">
    <property type="entry name" value="Znf_C2H2_sf"/>
</dbReference>
<accession>A0A0F7ZL46</accession>
<dbReference type="GO" id="GO:0042273">
    <property type="term" value="P:ribosomal large subunit biogenesis"/>
    <property type="evidence" value="ECO:0007669"/>
    <property type="project" value="TreeGrafter"/>
</dbReference>
<evidence type="ECO:0000313" key="4">
    <source>
        <dbReference type="Proteomes" id="UP000054481"/>
    </source>
</evidence>
<feature type="region of interest" description="Disordered" evidence="1">
    <location>
        <begin position="22"/>
        <end position="54"/>
    </location>
</feature>
<dbReference type="GO" id="GO:0030687">
    <property type="term" value="C:preribosome, large subunit precursor"/>
    <property type="evidence" value="ECO:0007669"/>
    <property type="project" value="TreeGrafter"/>
</dbReference>
<dbReference type="AlphaFoldDB" id="A0A0F7ZL46"/>
<reference evidence="3 4" key="1">
    <citation type="journal article" date="2014" name="Genome Biol. Evol.">
        <title>Comparative genomics and transcriptomics analyses reveal divergent lifestyle features of nematode endoparasitic fungus Hirsutella minnesotensis.</title>
        <authorList>
            <person name="Lai Y."/>
            <person name="Liu K."/>
            <person name="Zhang X."/>
            <person name="Zhang X."/>
            <person name="Li K."/>
            <person name="Wang N."/>
            <person name="Shu C."/>
            <person name="Wu Y."/>
            <person name="Wang C."/>
            <person name="Bushley K.E."/>
            <person name="Xiang M."/>
            <person name="Liu X."/>
        </authorList>
    </citation>
    <scope>NUCLEOTIDE SEQUENCE [LARGE SCALE GENOMIC DNA]</scope>
    <source>
        <strain evidence="3 4">3608</strain>
    </source>
</reference>
<dbReference type="Pfam" id="PF12756">
    <property type="entry name" value="zf-C2H2_2"/>
    <property type="match status" value="1"/>
</dbReference>
<protein>
    <recommendedName>
        <fullName evidence="2">ZN622/Rei1/Reh1 zinc finger C2H2-type domain-containing protein</fullName>
    </recommendedName>
</protein>
<organism evidence="3 4">
    <name type="scientific">Hirsutella minnesotensis 3608</name>
    <dbReference type="NCBI Taxonomy" id="1043627"/>
    <lineage>
        <taxon>Eukaryota</taxon>
        <taxon>Fungi</taxon>
        <taxon>Dikarya</taxon>
        <taxon>Ascomycota</taxon>
        <taxon>Pezizomycotina</taxon>
        <taxon>Sordariomycetes</taxon>
        <taxon>Hypocreomycetidae</taxon>
        <taxon>Hypocreales</taxon>
        <taxon>Ophiocordycipitaceae</taxon>
        <taxon>Hirsutella</taxon>
    </lineage>
</organism>
<name>A0A0F7ZL46_9HYPO</name>
<feature type="compositionally biased region" description="Polar residues" evidence="1">
    <location>
        <begin position="30"/>
        <end position="52"/>
    </location>
</feature>
<dbReference type="Proteomes" id="UP000054481">
    <property type="component" value="Unassembled WGS sequence"/>
</dbReference>
<gene>
    <name evidence="3" type="ORF">HIM_09681</name>
</gene>
<feature type="region of interest" description="Disordered" evidence="1">
    <location>
        <begin position="272"/>
        <end position="299"/>
    </location>
</feature>
<dbReference type="InterPro" id="IPR040025">
    <property type="entry name" value="Znf622/Rei1/Reh1"/>
</dbReference>
<sequence length="299" mass="33867">MDVEANLQDFATLGLVDAESTFSDAKPQDGASNQAASLEGVQNDNESTTKTPEQPFDPRQCLFCKSYSVDFDENLDHMNKKHSFFIPHDSKLIVDPETFIKYVHLVVFGYHECLYCGSPRQTVEAAQQHMVGKGHCKIDIDMDDSEYQDFYQMDFSEKAKQARRLMATKQPRKEQSFGLVVEKPFGRRTQRGAKTGRSKIPQAPNKPQKSAMRDSNVDSKTASDNSSGSNSKRVAKMETAFQKQLASLRVADRANLMHLPAREQKALVMESKKQAEKAKRQENEMRFKAQLKDNKGRKC</sequence>
<dbReference type="EMBL" id="KQ030599">
    <property type="protein sequence ID" value="KJZ70930.1"/>
    <property type="molecule type" value="Genomic_DNA"/>
</dbReference>
<keyword evidence="4" id="KW-1185">Reference proteome</keyword>
<feature type="region of interest" description="Disordered" evidence="1">
    <location>
        <begin position="165"/>
        <end position="234"/>
    </location>
</feature>